<dbReference type="GO" id="GO:0000149">
    <property type="term" value="F:SNARE binding"/>
    <property type="evidence" value="ECO:0007669"/>
    <property type="project" value="TreeGrafter"/>
</dbReference>
<keyword evidence="2" id="KW-0732">Signal</keyword>
<dbReference type="Pfam" id="PF04815">
    <property type="entry name" value="Sec23_helical"/>
    <property type="match status" value="2"/>
</dbReference>
<dbReference type="Proteomes" id="UP001224775">
    <property type="component" value="Unassembled WGS sequence"/>
</dbReference>
<dbReference type="InterPro" id="IPR036465">
    <property type="entry name" value="vWFA_dom_sf"/>
</dbReference>
<dbReference type="PANTHER" id="PTHR13803">
    <property type="entry name" value="SEC24-RELATED PROTEIN"/>
    <property type="match status" value="1"/>
</dbReference>
<comment type="caution">
    <text evidence="5">The sequence shown here is derived from an EMBL/GenBank/DDBJ whole genome shotgun (WGS) entry which is preliminary data.</text>
</comment>
<dbReference type="InterPro" id="IPR036180">
    <property type="entry name" value="Gelsolin-like_dom_sf"/>
</dbReference>
<dbReference type="InterPro" id="IPR036174">
    <property type="entry name" value="Znf_Sec23_Sec24_sf"/>
</dbReference>
<dbReference type="InterPro" id="IPR036175">
    <property type="entry name" value="Sec23/24_helical_dom_sf"/>
</dbReference>
<dbReference type="SUPFAM" id="SSF82919">
    <property type="entry name" value="Zn-finger domain of Sec23/24"/>
    <property type="match status" value="2"/>
</dbReference>
<evidence type="ECO:0000259" key="3">
    <source>
        <dbReference type="Pfam" id="PF04815"/>
    </source>
</evidence>
<accession>A0AAD8XXH6</accession>
<evidence type="ECO:0000313" key="6">
    <source>
        <dbReference type="Proteomes" id="UP001224775"/>
    </source>
</evidence>
<dbReference type="GO" id="GO:0006886">
    <property type="term" value="P:intracellular protein transport"/>
    <property type="evidence" value="ECO:0007669"/>
    <property type="project" value="InterPro"/>
</dbReference>
<feature type="signal peptide" evidence="2">
    <location>
        <begin position="1"/>
        <end position="31"/>
    </location>
</feature>
<feature type="compositionally biased region" description="Basic and acidic residues" evidence="1">
    <location>
        <begin position="119"/>
        <end position="129"/>
    </location>
</feature>
<evidence type="ECO:0000259" key="4">
    <source>
        <dbReference type="Pfam" id="PF08033"/>
    </source>
</evidence>
<feature type="region of interest" description="Disordered" evidence="1">
    <location>
        <begin position="965"/>
        <end position="984"/>
    </location>
</feature>
<dbReference type="GO" id="GO:0008270">
    <property type="term" value="F:zinc ion binding"/>
    <property type="evidence" value="ECO:0007669"/>
    <property type="project" value="InterPro"/>
</dbReference>
<keyword evidence="6" id="KW-1185">Reference proteome</keyword>
<sequence length="1715" mass="188121">MDHKTLRSCGDLPLGLIVTPLGCLTLLCCRGDDDALNDDGRLNDGRLNDGAAVANTTATTTTTSTQWNGREQGDIYSENRTDTLSCKDVDYIISPFDGNGVVNMGGNSGGSGSGGGTNCRKEPEDDPERIPVIRGTKRSIRVSDDTTNNNNHASTRMKTTQTITPPRCNRCNAYLNPYCTPSSSSHSSTSSTLTNTFQGLIYTPTQSYNCNMCGSKSSIVISNEEYIANNIFESTSLSCGTVEYEVGGEYCVRKSGAVENDMLVFPYIKRKGHNGSNEEDDEEELAVAIVSDVTEDPFCPLPLNSWSYNVGDGLESKEWYRFCRVLDSFTELMEQLSGESSPQQQQYNDKWKRNCGGAALVALSDALKDSGGRGTLITTRRPNYGVGALRDREAVTKYGIGSSSEQKLFTPLQQLVQRNNDAVGMIKDKPAGLFYKKLGEECAKNRVCLDIVVTSSSVSVPSTDPKQLNKNPNMREFLDVATLGSYVERHAWLRVGNECGVAVNGINSDSFTGEQLREELKRSALAYTGSDVVFKLRCSNGVQVKSYSPTLPVGKLVGDGIVNSAELELSSMYPGTSIAVVLEHKIGGVVDTMNGSSSRKGIDMPMVFFQSAVLYTTKTGQRRVRVSTLGLPTTKVPADIFRSADLGAVSTIFTRGAISDVERDGGSLRLARDNVFNKCVSILANYRSHTTARTSPSGQLILPESLQLLPLFCLSLRKSRMLRYSLPKGVTSAKPFPTADERAYHIFYGRMVSPNMSLQCVHPHLFQVSGLRTRDGDWITPPVLQENKFDEANVIAASMRPVCQLPKTMNPSITCLDESGMYILDDRFSFYLFIGRDVPDENCCNASPRLLASTVHTFPMDHKTLRSCGDLPLGLIVTPLGCLTLLCCRGDDDALNDDGRMNDERLNDGAAVANTTATATTTSTQWNGREQGDIYSENRTDTLSCKDVDYVISPFDGNGFVNMGGNSGGGGTNGRNEPEDDPERIPVIRGTKRSIRVSDDTTNNNNHASTRMKTTQTITPPRCNRCNAYLNPYCTPSSSSHSSTSSTLTNTFQGLIYTPTQSYNCNMCGSKSSIVISNEEYIANNIFESTSLSCGTVEYEVGGEYCVRKSGADMLVFPYIKRKGHNGSNEEDDEEELAVAIVSDVTEDPFCPLPLNSWSYNVGDGLESKEWYRFCRVLDSFTELMEQLSGESSPQQQQYNDKWKRNCGGAALVALSDALKDSGGRGTLITTRRPNYGVGALRDREAVTKYGIGSSSEQKLFTPLQQLVQRNNDAVGMIKDKPAGLFYKKLGEECAKNRVCLDIVVTSSSVSVPSTDPKQLNKNPNMREFLDVATLGELCRKTCGNFKWLRVGNECGVAVNGINSDSFTGEQLREELKRSALAYTGSDVVFKLRCSNGVQVKSYSPTLPVGKLVGDGIVNSAELELSSMYPGTSIAVVLEHKIGGVVDTMNGSSSRKGIDMPMVFFQSAVLYTTKTGQRRVRVSTLGLPTTKVPADIFRSADLGAVSTIFTRGAISDVERDGGSLRLARDNVFNKCVSILANYRSHTTARTSPSGQLILPESLQLLPLFCLSLRKSRMLRYSLPKGVTSAKPFPTADERAYHIFYGRMVSPNMSLQCVHPHLFQVSGLRTRDGDWITPPVLQENKFDEANVIAASMRPVCQLPKTMNPSITCLDESGMYILDDRFSFYLFIGRDVPDEKWQDLGRRRRMWWGIRKI</sequence>
<dbReference type="Gene3D" id="1.20.120.730">
    <property type="entry name" value="Sec23/Sec24 helical domain"/>
    <property type="match status" value="2"/>
</dbReference>
<feature type="region of interest" description="Disordered" evidence="1">
    <location>
        <begin position="142"/>
        <end position="161"/>
    </location>
</feature>
<gene>
    <name evidence="5" type="ORF">QTG54_013847</name>
</gene>
<dbReference type="InterPro" id="IPR050550">
    <property type="entry name" value="SEC23_SEC24_subfamily"/>
</dbReference>
<evidence type="ECO:0000313" key="5">
    <source>
        <dbReference type="EMBL" id="KAK1735684.1"/>
    </source>
</evidence>
<proteinExistence type="predicted"/>
<dbReference type="SUPFAM" id="SSF53300">
    <property type="entry name" value="vWA-like"/>
    <property type="match status" value="2"/>
</dbReference>
<evidence type="ECO:0000256" key="1">
    <source>
        <dbReference type="SAM" id="MobiDB-lite"/>
    </source>
</evidence>
<dbReference type="SUPFAM" id="SSF82754">
    <property type="entry name" value="C-terminal, gelsolin-like domain of Sec23/24"/>
    <property type="match status" value="2"/>
</dbReference>
<dbReference type="GO" id="GO:0030127">
    <property type="term" value="C:COPII vesicle coat"/>
    <property type="evidence" value="ECO:0007669"/>
    <property type="project" value="InterPro"/>
</dbReference>
<dbReference type="SUPFAM" id="SSF81995">
    <property type="entry name" value="beta-sandwich domain of Sec23/24"/>
    <property type="match status" value="2"/>
</dbReference>
<dbReference type="GO" id="GO:0090110">
    <property type="term" value="P:COPII-coated vesicle cargo loading"/>
    <property type="evidence" value="ECO:0007669"/>
    <property type="project" value="TreeGrafter"/>
</dbReference>
<feature type="domain" description="Sec23/Sec24 helical" evidence="3">
    <location>
        <begin position="645"/>
        <end position="752"/>
    </location>
</feature>
<dbReference type="GO" id="GO:0070971">
    <property type="term" value="C:endoplasmic reticulum exit site"/>
    <property type="evidence" value="ECO:0007669"/>
    <property type="project" value="TreeGrafter"/>
</dbReference>
<dbReference type="InterPro" id="IPR006900">
    <property type="entry name" value="Sec23/24_helical_dom"/>
</dbReference>
<dbReference type="EMBL" id="JATAAI010000033">
    <property type="protein sequence ID" value="KAK1735684.1"/>
    <property type="molecule type" value="Genomic_DNA"/>
</dbReference>
<feature type="compositionally biased region" description="Polar residues" evidence="1">
    <location>
        <begin position="1000"/>
        <end position="1017"/>
    </location>
</feature>
<feature type="domain" description="Sec23/Sec24 beta-sandwich" evidence="4">
    <location>
        <begin position="530"/>
        <end position="634"/>
    </location>
</feature>
<organism evidence="5 6">
    <name type="scientific">Skeletonema marinoi</name>
    <dbReference type="NCBI Taxonomy" id="267567"/>
    <lineage>
        <taxon>Eukaryota</taxon>
        <taxon>Sar</taxon>
        <taxon>Stramenopiles</taxon>
        <taxon>Ochrophyta</taxon>
        <taxon>Bacillariophyta</taxon>
        <taxon>Coscinodiscophyceae</taxon>
        <taxon>Thalassiosirophycidae</taxon>
        <taxon>Thalassiosirales</taxon>
        <taxon>Skeletonemataceae</taxon>
        <taxon>Skeletonema</taxon>
        <taxon>Skeletonema marinoi-dohrnii complex</taxon>
    </lineage>
</organism>
<name>A0AAD8XXH6_9STRA</name>
<protein>
    <submittedName>
        <fullName evidence="5">SEC24 family transport protein</fullName>
    </submittedName>
</protein>
<feature type="domain" description="Sec23/Sec24 helical" evidence="3">
    <location>
        <begin position="1501"/>
        <end position="1608"/>
    </location>
</feature>
<evidence type="ECO:0000256" key="2">
    <source>
        <dbReference type="SAM" id="SignalP"/>
    </source>
</evidence>
<dbReference type="InterPro" id="IPR029006">
    <property type="entry name" value="ADF-H/Gelsolin-like_dom_sf"/>
</dbReference>
<dbReference type="Gene3D" id="2.60.40.1670">
    <property type="entry name" value="beta-sandwich domain of Sec23/24"/>
    <property type="match status" value="2"/>
</dbReference>
<dbReference type="SUPFAM" id="SSF81811">
    <property type="entry name" value="Helical domain of Sec23/24"/>
    <property type="match status" value="2"/>
</dbReference>
<reference evidence="5" key="1">
    <citation type="submission" date="2023-06" db="EMBL/GenBank/DDBJ databases">
        <title>Survivors Of The Sea: Transcriptome response of Skeletonema marinoi to long-term dormancy.</title>
        <authorList>
            <person name="Pinder M.I.M."/>
            <person name="Kourtchenko O."/>
            <person name="Robertson E.K."/>
            <person name="Larsson T."/>
            <person name="Maumus F."/>
            <person name="Osuna-Cruz C.M."/>
            <person name="Vancaester E."/>
            <person name="Stenow R."/>
            <person name="Vandepoele K."/>
            <person name="Ploug H."/>
            <person name="Bruchert V."/>
            <person name="Godhe A."/>
            <person name="Topel M."/>
        </authorList>
    </citation>
    <scope>NUCLEOTIDE SEQUENCE</scope>
    <source>
        <strain evidence="5">R05AC</strain>
    </source>
</reference>
<dbReference type="Gene3D" id="3.40.50.410">
    <property type="entry name" value="von Willebrand factor, type A domain"/>
    <property type="match status" value="2"/>
</dbReference>
<feature type="region of interest" description="Disordered" evidence="1">
    <location>
        <begin position="997"/>
        <end position="1017"/>
    </location>
</feature>
<dbReference type="InterPro" id="IPR012990">
    <property type="entry name" value="Beta-sandwich_Sec23_24"/>
</dbReference>
<dbReference type="Pfam" id="PF08033">
    <property type="entry name" value="Sec23_BS"/>
    <property type="match status" value="2"/>
</dbReference>
<dbReference type="Gene3D" id="3.40.20.10">
    <property type="entry name" value="Severin"/>
    <property type="match status" value="2"/>
</dbReference>
<dbReference type="PANTHER" id="PTHR13803:SF4">
    <property type="entry name" value="SECRETORY 24CD, ISOFORM C"/>
    <property type="match status" value="1"/>
</dbReference>
<feature type="compositionally biased region" description="Gly residues" evidence="1">
    <location>
        <begin position="106"/>
        <end position="117"/>
    </location>
</feature>
<feature type="chain" id="PRO_5041941302" evidence="2">
    <location>
        <begin position="32"/>
        <end position="1715"/>
    </location>
</feature>
<feature type="domain" description="Sec23/Sec24 beta-sandwich" evidence="4">
    <location>
        <begin position="1386"/>
        <end position="1490"/>
    </location>
</feature>
<feature type="compositionally biased region" description="Polar residues" evidence="1">
    <location>
        <begin position="145"/>
        <end position="161"/>
    </location>
</feature>
<feature type="region of interest" description="Disordered" evidence="1">
    <location>
        <begin position="106"/>
        <end position="129"/>
    </location>
</feature>